<comment type="caution">
    <text evidence="1">The sequence shown here is derived from an EMBL/GenBank/DDBJ whole genome shotgun (WGS) entry which is preliminary data.</text>
</comment>
<keyword evidence="2" id="KW-1185">Reference proteome</keyword>
<dbReference type="InterPro" id="IPR036906">
    <property type="entry name" value="ATPase_V1_fsu_sf"/>
</dbReference>
<proteinExistence type="predicted"/>
<dbReference type="Proteomes" id="UP000186168">
    <property type="component" value="Unassembled WGS sequence"/>
</dbReference>
<dbReference type="EMBL" id="ASQP01000341">
    <property type="protein sequence ID" value="OMI36375.1"/>
    <property type="molecule type" value="Genomic_DNA"/>
</dbReference>
<accession>A0A1R1SDL1</accession>
<dbReference type="Gene3D" id="3.40.50.10580">
    <property type="entry name" value="ATPase, V1 complex, subunit F"/>
    <property type="match status" value="1"/>
</dbReference>
<dbReference type="GO" id="GO:0046961">
    <property type="term" value="F:proton-transporting ATPase activity, rotational mechanism"/>
    <property type="evidence" value="ECO:0007669"/>
    <property type="project" value="InterPro"/>
</dbReference>
<sequence length="70" mass="7070">MAAVGERTRVAGLALAGVTVVAAEEPHAVREAWRDLPPDVTLVILTPAAADALGPALGAGTRPLTMVMPS</sequence>
<reference evidence="1 2" key="1">
    <citation type="submission" date="2013-05" db="EMBL/GenBank/DDBJ databases">
        <title>Genome sequence of Streptomyces sparsogenes DSM 40356.</title>
        <authorList>
            <person name="Coyne S."/>
            <person name="Seebeck F.P."/>
        </authorList>
    </citation>
    <scope>NUCLEOTIDE SEQUENCE [LARGE SCALE GENOMIC DNA]</scope>
    <source>
        <strain evidence="1 2">DSM 40356</strain>
    </source>
</reference>
<gene>
    <name evidence="1" type="ORF">SPAR_26596</name>
</gene>
<dbReference type="SUPFAM" id="SSF159468">
    <property type="entry name" value="AtpF-like"/>
    <property type="match status" value="1"/>
</dbReference>
<evidence type="ECO:0000313" key="1">
    <source>
        <dbReference type="EMBL" id="OMI36375.1"/>
    </source>
</evidence>
<protein>
    <submittedName>
        <fullName evidence="1">Uncharacterized protein</fullName>
    </submittedName>
</protein>
<name>A0A1R1SDL1_9ACTN</name>
<evidence type="ECO:0000313" key="2">
    <source>
        <dbReference type="Proteomes" id="UP000186168"/>
    </source>
</evidence>
<dbReference type="AlphaFoldDB" id="A0A1R1SDL1"/>
<dbReference type="STRING" id="67365.GCA_001704635_03220"/>
<organism evidence="1 2">
    <name type="scientific">Streptomyces sparsogenes DSM 40356</name>
    <dbReference type="NCBI Taxonomy" id="1331668"/>
    <lineage>
        <taxon>Bacteria</taxon>
        <taxon>Bacillati</taxon>
        <taxon>Actinomycetota</taxon>
        <taxon>Actinomycetes</taxon>
        <taxon>Kitasatosporales</taxon>
        <taxon>Streptomycetaceae</taxon>
        <taxon>Streptomyces</taxon>
    </lineage>
</organism>